<dbReference type="Proteomes" id="UP000273145">
    <property type="component" value="Chromosome"/>
</dbReference>
<dbReference type="KEGG" id="plen:EIM92_21735"/>
<dbReference type="OrthoDB" id="2020910at2"/>
<dbReference type="RefSeq" id="WP_125084628.1">
    <property type="nucleotide sequence ID" value="NZ_CP034248.1"/>
</dbReference>
<organism evidence="2 3">
    <name type="scientific">Paenibacillus lentus</name>
    <dbReference type="NCBI Taxonomy" id="1338368"/>
    <lineage>
        <taxon>Bacteria</taxon>
        <taxon>Bacillati</taxon>
        <taxon>Bacillota</taxon>
        <taxon>Bacilli</taxon>
        <taxon>Bacillales</taxon>
        <taxon>Paenibacillaceae</taxon>
        <taxon>Paenibacillus</taxon>
    </lineage>
</organism>
<accession>A0A3Q8SDX8</accession>
<proteinExistence type="predicted"/>
<dbReference type="EMBL" id="CP034248">
    <property type="protein sequence ID" value="AZK48471.1"/>
    <property type="molecule type" value="Genomic_DNA"/>
</dbReference>
<dbReference type="SUPFAM" id="SSF55383">
    <property type="entry name" value="Copper amine oxidase, domain N"/>
    <property type="match status" value="1"/>
</dbReference>
<evidence type="ECO:0000313" key="2">
    <source>
        <dbReference type="EMBL" id="AZK48471.1"/>
    </source>
</evidence>
<dbReference type="AlphaFoldDB" id="A0A3Q8SDX8"/>
<dbReference type="Pfam" id="PF07833">
    <property type="entry name" value="Cu_amine_oxidN1"/>
    <property type="match status" value="1"/>
</dbReference>
<feature type="domain" description="Copper amine oxidase-like N-terminal" evidence="1">
    <location>
        <begin position="42"/>
        <end position="142"/>
    </location>
</feature>
<keyword evidence="3" id="KW-1185">Reference proteome</keyword>
<sequence length="305" mass="33948">MKLWMTALLTMVIVFSSLQVVGTVVATDLGPVIGAPKLTVLVDGRKVKFQGGDPLMENNRVQVPLRGVGEALGAEVDFRGKAVTYVKEGKSIVLTLGSKTALVDGQNVTMDTAAKAVKGRTYVPLRFVSENLGETVEWDQVGNWVWIGGKDIPTPEEIGIKSQELDKFKKMIDPISGLYGDGQEDAYVFTYDQLPLKVGDRVIYDVWKIRQNGKVGLRIRYSAAFSRIYYLSSDTKGARVRGPIEAMRIKNPDQTYTENYRTDQSIDEILIKDTNYAQFTIKQADFIGFSGLSRKSIFLLENPFN</sequence>
<dbReference type="InterPro" id="IPR036582">
    <property type="entry name" value="Mao_N_sf"/>
</dbReference>
<protein>
    <submittedName>
        <fullName evidence="2">Copper amine oxidase N-terminal domain-containing protein</fullName>
    </submittedName>
</protein>
<gene>
    <name evidence="2" type="ORF">EIM92_21735</name>
</gene>
<evidence type="ECO:0000313" key="3">
    <source>
        <dbReference type="Proteomes" id="UP000273145"/>
    </source>
</evidence>
<name>A0A3Q8SDX8_9BACL</name>
<evidence type="ECO:0000259" key="1">
    <source>
        <dbReference type="Pfam" id="PF07833"/>
    </source>
</evidence>
<dbReference type="InterPro" id="IPR012854">
    <property type="entry name" value="Cu_amine_oxidase-like_N"/>
</dbReference>
<dbReference type="Gene3D" id="3.30.457.10">
    <property type="entry name" value="Copper amine oxidase-like, N-terminal domain"/>
    <property type="match status" value="1"/>
</dbReference>
<reference evidence="2 3" key="1">
    <citation type="submission" date="2018-11" db="EMBL/GenBank/DDBJ databases">
        <title>Genome sequencing of Paenibacillus lentus DSM25539(T).</title>
        <authorList>
            <person name="Kook J.-K."/>
            <person name="Park S.-N."/>
            <person name="Lim Y.K."/>
        </authorList>
    </citation>
    <scope>NUCLEOTIDE SEQUENCE [LARGE SCALE GENOMIC DNA]</scope>
    <source>
        <strain evidence="2 3">DSM 25539</strain>
    </source>
</reference>